<evidence type="ECO:0000256" key="3">
    <source>
        <dbReference type="ARBA" id="ARBA00023211"/>
    </source>
</evidence>
<gene>
    <name evidence="5" type="ORF">A2261_00365</name>
</gene>
<keyword evidence="3" id="KW-0464">Manganese</keyword>
<reference evidence="5 6" key="1">
    <citation type="journal article" date="2016" name="Nat. Commun.">
        <title>Thousands of microbial genomes shed light on interconnected biogeochemical processes in an aquifer system.</title>
        <authorList>
            <person name="Anantharaman K."/>
            <person name="Brown C.T."/>
            <person name="Hug L.A."/>
            <person name="Sharon I."/>
            <person name="Castelle C.J."/>
            <person name="Probst A.J."/>
            <person name="Thomas B.C."/>
            <person name="Singh A."/>
            <person name="Wilkins M.J."/>
            <person name="Karaoz U."/>
            <person name="Brodie E.L."/>
            <person name="Williams K.H."/>
            <person name="Hubbard S.S."/>
            <person name="Banfield J.F."/>
        </authorList>
    </citation>
    <scope>NUCLEOTIDE SEQUENCE [LARGE SCALE GENOMIC DNA]</scope>
</reference>
<dbReference type="PANTHER" id="PTHR21110">
    <property type="entry name" value="PHOSPHOPENTOMUTASE"/>
    <property type="match status" value="1"/>
</dbReference>
<name>A0A1F6NLT8_9BACT</name>
<dbReference type="SUPFAM" id="SSF143856">
    <property type="entry name" value="DeoB insert domain-like"/>
    <property type="match status" value="1"/>
</dbReference>
<dbReference type="Proteomes" id="UP000177803">
    <property type="component" value="Unassembled WGS sequence"/>
</dbReference>
<dbReference type="Gene3D" id="3.30.70.1250">
    <property type="entry name" value="Phosphopentomutase"/>
    <property type="match status" value="1"/>
</dbReference>
<comment type="caution">
    <text evidence="5">The sequence shown here is derived from an EMBL/GenBank/DDBJ whole genome shotgun (WGS) entry which is preliminary data.</text>
</comment>
<dbReference type="InterPro" id="IPR024052">
    <property type="entry name" value="Phosphopentomutase_DeoB_cap_sf"/>
</dbReference>
<dbReference type="InterPro" id="IPR006124">
    <property type="entry name" value="Metalloenzyme"/>
</dbReference>
<sequence>MPRQYKRIIIIILDSVGCGVQADYKKFHPHSCNTLKSVYKNNDHFNLPNLERMGLKKILFNREVPPPYCAGTMQAQTAGNDTMAGLWEMMGIIFKKRFRSVTAGLNKRDLKKIEDQLHIPLIGNEYISGIQAINKFYNLHVEKQGPIIYFDKDGVALLAAHTKVISPEKLGKIGEKLATLLLPYGVIRIITRPFVGKLGGFTRKKGKYFAIAGKKMFNHSTLSKLKQHHGQIVATTHIKNLLGGASCIKAIEDKLDNFSLLKKINNLLHKNTKPGIFIFCLREFDMLGHYNNVVGYGQKLKEFDKYLSTINQTLTKKDLLILTADHGCDPTILTRGHSREKVPLIIFNKQNKQKIWLGERKTFADIGQTICQNFQLAPNSIGTAVQELFE</sequence>
<dbReference type="PANTHER" id="PTHR21110:SF0">
    <property type="entry name" value="PHOSPHOPENTOMUTASE"/>
    <property type="match status" value="1"/>
</dbReference>
<evidence type="ECO:0000313" key="6">
    <source>
        <dbReference type="Proteomes" id="UP000177803"/>
    </source>
</evidence>
<dbReference type="GO" id="GO:0005829">
    <property type="term" value="C:cytosol"/>
    <property type="evidence" value="ECO:0007669"/>
    <property type="project" value="TreeGrafter"/>
</dbReference>
<evidence type="ECO:0000256" key="1">
    <source>
        <dbReference type="ARBA" id="ARBA00010373"/>
    </source>
</evidence>
<dbReference type="SUPFAM" id="SSF53649">
    <property type="entry name" value="Alkaline phosphatase-like"/>
    <property type="match status" value="1"/>
</dbReference>
<dbReference type="Gene3D" id="3.40.720.10">
    <property type="entry name" value="Alkaline Phosphatase, subunit A"/>
    <property type="match status" value="1"/>
</dbReference>
<evidence type="ECO:0000256" key="2">
    <source>
        <dbReference type="ARBA" id="ARBA00022723"/>
    </source>
</evidence>
<dbReference type="EMBL" id="MFQR01000003">
    <property type="protein sequence ID" value="OGH84730.1"/>
    <property type="molecule type" value="Genomic_DNA"/>
</dbReference>
<proteinExistence type="inferred from homology"/>
<dbReference type="AlphaFoldDB" id="A0A1F6NLT8"/>
<dbReference type="GO" id="GO:0043094">
    <property type="term" value="P:metabolic compound salvage"/>
    <property type="evidence" value="ECO:0007669"/>
    <property type="project" value="InterPro"/>
</dbReference>
<dbReference type="InterPro" id="IPR010045">
    <property type="entry name" value="DeoB"/>
</dbReference>
<evidence type="ECO:0000259" key="4">
    <source>
        <dbReference type="Pfam" id="PF01676"/>
    </source>
</evidence>
<dbReference type="GO" id="GO:0008973">
    <property type="term" value="F:phosphopentomutase activity"/>
    <property type="evidence" value="ECO:0007669"/>
    <property type="project" value="InterPro"/>
</dbReference>
<dbReference type="PIRSF" id="PIRSF001491">
    <property type="entry name" value="Ppentomutase"/>
    <property type="match status" value="1"/>
</dbReference>
<dbReference type="Pfam" id="PF01676">
    <property type="entry name" value="Metalloenzyme"/>
    <property type="match status" value="1"/>
</dbReference>
<accession>A0A1F6NLT8</accession>
<feature type="domain" description="Metalloenzyme" evidence="4">
    <location>
        <begin position="6"/>
        <end position="377"/>
    </location>
</feature>
<dbReference type="NCBIfam" id="NF003766">
    <property type="entry name" value="PRK05362.1"/>
    <property type="match status" value="1"/>
</dbReference>
<protein>
    <recommendedName>
        <fullName evidence="4">Metalloenzyme domain-containing protein</fullName>
    </recommendedName>
</protein>
<evidence type="ECO:0000313" key="5">
    <source>
        <dbReference type="EMBL" id="OGH84730.1"/>
    </source>
</evidence>
<dbReference type="InterPro" id="IPR017850">
    <property type="entry name" value="Alkaline_phosphatase_core_sf"/>
</dbReference>
<dbReference type="GO" id="GO:0000287">
    <property type="term" value="F:magnesium ion binding"/>
    <property type="evidence" value="ECO:0007669"/>
    <property type="project" value="InterPro"/>
</dbReference>
<organism evidence="5 6">
    <name type="scientific">Candidatus Magasanikbacteria bacterium RIFOXYA2_FULL_44_8</name>
    <dbReference type="NCBI Taxonomy" id="1798696"/>
    <lineage>
        <taxon>Bacteria</taxon>
        <taxon>Candidatus Magasanikiibacteriota</taxon>
    </lineage>
</organism>
<dbReference type="GO" id="GO:0009117">
    <property type="term" value="P:nucleotide metabolic process"/>
    <property type="evidence" value="ECO:0007669"/>
    <property type="project" value="InterPro"/>
</dbReference>
<keyword evidence="2" id="KW-0479">Metal-binding</keyword>
<comment type="similarity">
    <text evidence="1">Belongs to the phosphopentomutase family.</text>
</comment>